<dbReference type="InterPro" id="IPR007274">
    <property type="entry name" value="Cop_transporter"/>
</dbReference>
<evidence type="ECO:0000256" key="4">
    <source>
        <dbReference type="ARBA" id="ARBA00023136"/>
    </source>
</evidence>
<evidence type="ECO:0000256" key="6">
    <source>
        <dbReference type="SAM" id="MobiDB-lite"/>
    </source>
</evidence>
<dbReference type="RefSeq" id="XP_056794513.1">
    <property type="nucleotide sequence ID" value="XM_056930220.1"/>
</dbReference>
<keyword evidence="3 5" id="KW-1133">Transmembrane helix</keyword>
<dbReference type="EMBL" id="JAPWDQ010000001">
    <property type="protein sequence ID" value="KAJ5495500.1"/>
    <property type="molecule type" value="Genomic_DNA"/>
</dbReference>
<keyword evidence="2 5" id="KW-0812">Transmembrane</keyword>
<dbReference type="Pfam" id="PF04145">
    <property type="entry name" value="Ctr"/>
    <property type="match status" value="1"/>
</dbReference>
<name>A0A9W9XN12_9EURO</name>
<keyword evidence="5" id="KW-0813">Transport</keyword>
<protein>
    <recommendedName>
        <fullName evidence="5">Copper transport protein</fullName>
    </recommendedName>
</protein>
<organism evidence="7 8">
    <name type="scientific">Penicillium diatomitis</name>
    <dbReference type="NCBI Taxonomy" id="2819901"/>
    <lineage>
        <taxon>Eukaryota</taxon>
        <taxon>Fungi</taxon>
        <taxon>Dikarya</taxon>
        <taxon>Ascomycota</taxon>
        <taxon>Pezizomycotina</taxon>
        <taxon>Eurotiomycetes</taxon>
        <taxon>Eurotiomycetidae</taxon>
        <taxon>Eurotiales</taxon>
        <taxon>Aspergillaceae</taxon>
        <taxon>Penicillium</taxon>
    </lineage>
</organism>
<feature type="compositionally biased region" description="Basic and acidic residues" evidence="6">
    <location>
        <begin position="1"/>
        <end position="18"/>
    </location>
</feature>
<evidence type="ECO:0000256" key="5">
    <source>
        <dbReference type="RuleBase" id="RU367022"/>
    </source>
</evidence>
<evidence type="ECO:0000256" key="2">
    <source>
        <dbReference type="ARBA" id="ARBA00022692"/>
    </source>
</evidence>
<dbReference type="PANTHER" id="PTHR12483:SF27">
    <property type="entry name" value="COPPER TRANSPORT PROTEIN CTR1"/>
    <property type="match status" value="1"/>
</dbReference>
<comment type="caution">
    <text evidence="7">The sequence shown here is derived from an EMBL/GenBank/DDBJ whole genome shotgun (WGS) entry which is preliminary data.</text>
</comment>
<gene>
    <name evidence="7" type="ORF">N7539_000616</name>
</gene>
<evidence type="ECO:0000256" key="1">
    <source>
        <dbReference type="ARBA" id="ARBA00004141"/>
    </source>
</evidence>
<dbReference type="GO" id="GO:0005886">
    <property type="term" value="C:plasma membrane"/>
    <property type="evidence" value="ECO:0007669"/>
    <property type="project" value="TreeGrafter"/>
</dbReference>
<keyword evidence="5" id="KW-0186">Copper</keyword>
<reference evidence="7" key="1">
    <citation type="submission" date="2022-12" db="EMBL/GenBank/DDBJ databases">
        <authorList>
            <person name="Petersen C."/>
        </authorList>
    </citation>
    <scope>NUCLEOTIDE SEQUENCE</scope>
    <source>
        <strain evidence="7">IBT 30728</strain>
    </source>
</reference>
<dbReference type="PANTHER" id="PTHR12483">
    <property type="entry name" value="SOLUTE CARRIER FAMILY 31 COPPER TRANSPORTERS"/>
    <property type="match status" value="1"/>
</dbReference>
<comment type="subcellular location">
    <subcellularLocation>
        <location evidence="1 5">Membrane</location>
        <topology evidence="1 5">Multi-pass membrane protein</topology>
    </subcellularLocation>
</comment>
<keyword evidence="5" id="KW-0406">Ion transport</keyword>
<evidence type="ECO:0000313" key="8">
    <source>
        <dbReference type="Proteomes" id="UP001148312"/>
    </source>
</evidence>
<keyword evidence="5" id="KW-0187">Copper transport</keyword>
<sequence length="138" mass="15583">MDHVKGMMDHSERAKHGTGDTGNGTYMAMPMVFTFSTKVTILFSWWSTIYPHGVDPHPRLDHSLRPHRKWNWSQDIIGSMLEGVRAFTGYALMLAVMTYNVGILCAVIMGILIGEVFLGHFSMPTPSSRWQDRVCHDG</sequence>
<reference evidence="7" key="2">
    <citation type="journal article" date="2023" name="IMA Fungus">
        <title>Comparative genomic study of the Penicillium genus elucidates a diverse pangenome and 15 lateral gene transfer events.</title>
        <authorList>
            <person name="Petersen C."/>
            <person name="Sorensen T."/>
            <person name="Nielsen M.R."/>
            <person name="Sondergaard T.E."/>
            <person name="Sorensen J.L."/>
            <person name="Fitzpatrick D.A."/>
            <person name="Frisvad J.C."/>
            <person name="Nielsen K.L."/>
        </authorList>
    </citation>
    <scope>NUCLEOTIDE SEQUENCE</scope>
    <source>
        <strain evidence="7">IBT 30728</strain>
    </source>
</reference>
<comment type="similarity">
    <text evidence="5">Belongs to the copper transporter (Ctr) (TC 1.A.56) family. SLC31A subfamily.</text>
</comment>
<accession>A0A9W9XN12</accession>
<feature type="region of interest" description="Disordered" evidence="6">
    <location>
        <begin position="1"/>
        <end position="21"/>
    </location>
</feature>
<proteinExistence type="inferred from homology"/>
<keyword evidence="4 5" id="KW-0472">Membrane</keyword>
<dbReference type="AlphaFoldDB" id="A0A9W9XN12"/>
<evidence type="ECO:0000313" key="7">
    <source>
        <dbReference type="EMBL" id="KAJ5495500.1"/>
    </source>
</evidence>
<evidence type="ECO:0000256" key="3">
    <source>
        <dbReference type="ARBA" id="ARBA00022989"/>
    </source>
</evidence>
<keyword evidence="8" id="KW-1185">Reference proteome</keyword>
<dbReference type="GO" id="GO:0005375">
    <property type="term" value="F:copper ion transmembrane transporter activity"/>
    <property type="evidence" value="ECO:0007669"/>
    <property type="project" value="UniProtKB-UniRule"/>
</dbReference>
<dbReference type="GeneID" id="81620469"/>
<feature type="transmembrane region" description="Helical" evidence="5">
    <location>
        <begin position="90"/>
        <end position="113"/>
    </location>
</feature>
<dbReference type="Proteomes" id="UP001148312">
    <property type="component" value="Unassembled WGS sequence"/>
</dbReference>